<evidence type="ECO:0000313" key="4">
    <source>
        <dbReference type="Proteomes" id="UP000007721"/>
    </source>
</evidence>
<dbReference type="KEGG" id="geo:Geob_3174"/>
<dbReference type="SUPFAM" id="SSF52540">
    <property type="entry name" value="P-loop containing nucleoside triphosphate hydrolases"/>
    <property type="match status" value="1"/>
</dbReference>
<organism evidence="3 4">
    <name type="scientific">Geotalea daltonii (strain DSM 22248 / JCM 15807 / FRC-32)</name>
    <name type="common">Geobacter daltonii</name>
    <dbReference type="NCBI Taxonomy" id="316067"/>
    <lineage>
        <taxon>Bacteria</taxon>
        <taxon>Pseudomonadati</taxon>
        <taxon>Thermodesulfobacteriota</taxon>
        <taxon>Desulfuromonadia</taxon>
        <taxon>Geobacterales</taxon>
        <taxon>Geobacteraceae</taxon>
        <taxon>Geotalea</taxon>
    </lineage>
</organism>
<dbReference type="PANTHER" id="PTHR43384:SF4">
    <property type="entry name" value="CELLULOSE BIOSYNTHESIS PROTEIN BCSQ-RELATED"/>
    <property type="match status" value="1"/>
</dbReference>
<dbReference type="Pfam" id="PF10609">
    <property type="entry name" value="ParA"/>
    <property type="match status" value="1"/>
</dbReference>
<proteinExistence type="predicted"/>
<dbReference type="GO" id="GO:0005524">
    <property type="term" value="F:ATP binding"/>
    <property type="evidence" value="ECO:0007669"/>
    <property type="project" value="UniProtKB-KW"/>
</dbReference>
<dbReference type="AlphaFoldDB" id="B9M462"/>
<protein>
    <submittedName>
        <fullName evidence="3">FleN-like cytoskeletal ATPase, putative</fullName>
    </submittedName>
</protein>
<dbReference type="OrthoDB" id="9773088at2"/>
<name>B9M462_GEODF</name>
<dbReference type="Gene3D" id="3.40.50.300">
    <property type="entry name" value="P-loop containing nucleotide triphosphate hydrolases"/>
    <property type="match status" value="1"/>
</dbReference>
<dbReference type="HOGENOM" id="CLU_037612_0_2_7"/>
<evidence type="ECO:0000313" key="3">
    <source>
        <dbReference type="EMBL" id="ACM21517.1"/>
    </source>
</evidence>
<gene>
    <name evidence="3" type="ordered locus">Geob_3174</name>
</gene>
<dbReference type="GO" id="GO:0016887">
    <property type="term" value="F:ATP hydrolysis activity"/>
    <property type="evidence" value="ECO:0007669"/>
    <property type="project" value="TreeGrafter"/>
</dbReference>
<dbReference type="GO" id="GO:0005829">
    <property type="term" value="C:cytosol"/>
    <property type="evidence" value="ECO:0007669"/>
    <property type="project" value="TreeGrafter"/>
</dbReference>
<dbReference type="GO" id="GO:0009898">
    <property type="term" value="C:cytoplasmic side of plasma membrane"/>
    <property type="evidence" value="ECO:0007669"/>
    <property type="project" value="TreeGrafter"/>
</dbReference>
<keyword evidence="1" id="KW-0547">Nucleotide-binding</keyword>
<dbReference type="eggNOG" id="COG0455">
    <property type="taxonomic scope" value="Bacteria"/>
</dbReference>
<keyword evidence="4" id="KW-1185">Reference proteome</keyword>
<dbReference type="PANTHER" id="PTHR43384">
    <property type="entry name" value="SEPTUM SITE-DETERMINING PROTEIN MIND HOMOLOG, CHLOROPLASTIC-RELATED"/>
    <property type="match status" value="1"/>
</dbReference>
<keyword evidence="2" id="KW-0067">ATP-binding</keyword>
<dbReference type="GO" id="GO:0051782">
    <property type="term" value="P:negative regulation of cell division"/>
    <property type="evidence" value="ECO:0007669"/>
    <property type="project" value="TreeGrafter"/>
</dbReference>
<dbReference type="Proteomes" id="UP000007721">
    <property type="component" value="Chromosome"/>
</dbReference>
<accession>B9M462</accession>
<evidence type="ECO:0000256" key="1">
    <source>
        <dbReference type="ARBA" id="ARBA00022741"/>
    </source>
</evidence>
<reference evidence="3 4" key="1">
    <citation type="submission" date="2009-01" db="EMBL/GenBank/DDBJ databases">
        <title>Complete sequence of Geobacter sp. FRC-32.</title>
        <authorList>
            <consortium name="US DOE Joint Genome Institute"/>
            <person name="Lucas S."/>
            <person name="Copeland A."/>
            <person name="Lapidus A."/>
            <person name="Glavina del Rio T."/>
            <person name="Dalin E."/>
            <person name="Tice H."/>
            <person name="Bruce D."/>
            <person name="Goodwin L."/>
            <person name="Pitluck S."/>
            <person name="Saunders E."/>
            <person name="Brettin T."/>
            <person name="Detter J.C."/>
            <person name="Han C."/>
            <person name="Larimer F."/>
            <person name="Land M."/>
            <person name="Hauser L."/>
            <person name="Kyrpides N."/>
            <person name="Ovchinnikova G."/>
            <person name="Kostka J."/>
            <person name="Richardson P."/>
        </authorList>
    </citation>
    <scope>NUCLEOTIDE SEQUENCE [LARGE SCALE GENOMIC DNA]</scope>
    <source>
        <strain evidence="4">DSM 22248 / JCM 15807 / FRC-32</strain>
    </source>
</reference>
<evidence type="ECO:0000256" key="2">
    <source>
        <dbReference type="ARBA" id="ARBA00022840"/>
    </source>
</evidence>
<dbReference type="InterPro" id="IPR033756">
    <property type="entry name" value="YlxH/NBP35"/>
</dbReference>
<dbReference type="RefSeq" id="WP_012648245.1">
    <property type="nucleotide sequence ID" value="NC_011979.1"/>
</dbReference>
<dbReference type="STRING" id="316067.Geob_3174"/>
<dbReference type="EMBL" id="CP001390">
    <property type="protein sequence ID" value="ACM21517.1"/>
    <property type="molecule type" value="Genomic_DNA"/>
</dbReference>
<dbReference type="InterPro" id="IPR027417">
    <property type="entry name" value="P-loop_NTPase"/>
</dbReference>
<sequence>MTEDPSPGQGLPPKLPSIWAVGGGKGGVGKSVIATNLGVAVARMGLNCVLVDADLGGANLHTMLGVSAPKASLASIFNHESASLSDILTPTGVPNLNLISGAQALLDMANPKHTQKLKLIRQLISMDADVIVLDLSAGSSFNVLDFFNTAHDPIMVVVPTPTSIENAYHFLNAALHRRFMQAVAKAEVTELARKALADKNAHGLRSPRELLRYLCQEHPDAGSTIGSIMASLRPKLIVNQVRREEDMQLGDQIADACRDFYGVRLENLGGLRNDDRVISSILARKPLQSSQPGCQFSTAIEGMAMRLVNHDREAQHE</sequence>
<dbReference type="InterPro" id="IPR050625">
    <property type="entry name" value="ParA/MinD_ATPase"/>
</dbReference>